<keyword evidence="2" id="KW-1185">Reference proteome</keyword>
<dbReference type="Proteomes" id="UP000327013">
    <property type="component" value="Unassembled WGS sequence"/>
</dbReference>
<reference evidence="1 2" key="1">
    <citation type="submission" date="2019-06" db="EMBL/GenBank/DDBJ databases">
        <title>A chromosomal-level reference genome of Carpinus fangiana (Coryloideae, Betulaceae).</title>
        <authorList>
            <person name="Yang X."/>
            <person name="Wang Z."/>
            <person name="Zhang L."/>
            <person name="Hao G."/>
            <person name="Liu J."/>
            <person name="Yang Y."/>
        </authorList>
    </citation>
    <scope>NUCLEOTIDE SEQUENCE [LARGE SCALE GENOMIC DNA]</scope>
    <source>
        <strain evidence="1">Cfa_2016G</strain>
        <tissue evidence="1">Leaf</tissue>
    </source>
</reference>
<dbReference type="AlphaFoldDB" id="A0A5N6L1N1"/>
<dbReference type="EMBL" id="VIBQ01000057">
    <property type="protein sequence ID" value="KAB8532577.1"/>
    <property type="molecule type" value="Genomic_DNA"/>
</dbReference>
<sequence length="313" mass="36003">MPLNLRRCPYNNCSFTVLHDFLLDHHMKEEHGWEYHPLRNIAKGRNAYSIPSPFASSNAILAGINPLALSPTPYSDLTSNPMSASSDSEPSVGTSALLKINNASYYSNFNMRRPAINGSAAFKCNLSMFYKCLNADIRADILSRLFSLYLPTRDRLANFNRLTRGGMNIYFDDMAKQDLDRVLIPHLRMVRQEIPRTVRLHASMQQYDIIYWRGFKFREEITPWPVFTSNTQSLPTFVPVEPMAPWRGFSDCVIDDTWLCQKSADEDGWEDLAPWVNRFRRDLNWELEGLVAEMGALERWLGQISCGHHFEAP</sequence>
<gene>
    <name evidence="1" type="ORF">FH972_025522</name>
</gene>
<evidence type="ECO:0000313" key="2">
    <source>
        <dbReference type="Proteomes" id="UP000327013"/>
    </source>
</evidence>
<name>A0A5N6L1N1_9ROSI</name>
<accession>A0A5N6L1N1</accession>
<protein>
    <submittedName>
        <fullName evidence="1">Uncharacterized protein</fullName>
    </submittedName>
</protein>
<organism evidence="1 2">
    <name type="scientific">Carpinus fangiana</name>
    <dbReference type="NCBI Taxonomy" id="176857"/>
    <lineage>
        <taxon>Eukaryota</taxon>
        <taxon>Viridiplantae</taxon>
        <taxon>Streptophyta</taxon>
        <taxon>Embryophyta</taxon>
        <taxon>Tracheophyta</taxon>
        <taxon>Spermatophyta</taxon>
        <taxon>Magnoliopsida</taxon>
        <taxon>eudicotyledons</taxon>
        <taxon>Gunneridae</taxon>
        <taxon>Pentapetalae</taxon>
        <taxon>rosids</taxon>
        <taxon>fabids</taxon>
        <taxon>Fagales</taxon>
        <taxon>Betulaceae</taxon>
        <taxon>Carpinus</taxon>
    </lineage>
</organism>
<proteinExistence type="predicted"/>
<comment type="caution">
    <text evidence="1">The sequence shown here is derived from an EMBL/GenBank/DDBJ whole genome shotgun (WGS) entry which is preliminary data.</text>
</comment>
<evidence type="ECO:0000313" key="1">
    <source>
        <dbReference type="EMBL" id="KAB8532577.1"/>
    </source>
</evidence>